<organism evidence="1 2">
    <name type="scientific">Phytophthora palmivora</name>
    <dbReference type="NCBI Taxonomy" id="4796"/>
    <lineage>
        <taxon>Eukaryota</taxon>
        <taxon>Sar</taxon>
        <taxon>Stramenopiles</taxon>
        <taxon>Oomycota</taxon>
        <taxon>Peronosporomycetes</taxon>
        <taxon>Peronosporales</taxon>
        <taxon>Peronosporaceae</taxon>
        <taxon>Phytophthora</taxon>
    </lineage>
</organism>
<keyword evidence="1" id="KW-0378">Hydrolase</keyword>
<comment type="caution">
    <text evidence="1">The sequence shown here is derived from an EMBL/GenBank/DDBJ whole genome shotgun (WGS) entry which is preliminary data.</text>
</comment>
<accession>A0A2P4XWH7</accession>
<sequence>MTNPQREVVWAGRGDRWVTRLIYAAKSWPVAVKVVNISDKDVWIDNRTPVARIVEYGFSRVPGALCALGRSHITLILENVQLREGRIRAERLAALEPPCVDTPKYPWPTKILSRSAKGPDTALLASILRKPKIRRVRFAEDASTQTDEMPPRGFRESRDMAVDTNDLSSNSLTDEVASTASYATETPSLRMELGSDFQRLRDQLVMLPEIKDLTPECKIEEADVGVPGKTTPEMEDQVRRILEYHRKISWEMAMQLPHPLVEWSIAPHLWPKVYELLKKLLENGLIETSGSPWAFPIVIVLKKNGVDIR</sequence>
<dbReference type="SUPFAM" id="SSF56672">
    <property type="entry name" value="DNA/RNA polymerases"/>
    <property type="match status" value="1"/>
</dbReference>
<keyword evidence="1" id="KW-0645">Protease</keyword>
<dbReference type="EMBL" id="NCKW01007752">
    <property type="protein sequence ID" value="POM69924.1"/>
    <property type="molecule type" value="Genomic_DNA"/>
</dbReference>
<dbReference type="GO" id="GO:0008233">
    <property type="term" value="F:peptidase activity"/>
    <property type="evidence" value="ECO:0007669"/>
    <property type="project" value="UniProtKB-KW"/>
</dbReference>
<feature type="non-terminal residue" evidence="1">
    <location>
        <position position="309"/>
    </location>
</feature>
<dbReference type="Proteomes" id="UP000237271">
    <property type="component" value="Unassembled WGS sequence"/>
</dbReference>
<protein>
    <submittedName>
        <fullName evidence="1">Aspartic protease</fullName>
    </submittedName>
</protein>
<dbReference type="Gene3D" id="3.10.10.10">
    <property type="entry name" value="HIV Type 1 Reverse Transcriptase, subunit A, domain 1"/>
    <property type="match status" value="1"/>
</dbReference>
<reference evidence="1 2" key="1">
    <citation type="journal article" date="2017" name="Genome Biol. Evol.">
        <title>Phytophthora megakarya and P. palmivora, closely related causal agents of cacao black pod rot, underwent increases in genome sizes and gene numbers by different mechanisms.</title>
        <authorList>
            <person name="Ali S.S."/>
            <person name="Shao J."/>
            <person name="Lary D.J."/>
            <person name="Kronmiller B."/>
            <person name="Shen D."/>
            <person name="Strem M.D."/>
            <person name="Amoako-Attah I."/>
            <person name="Akrofi A.Y."/>
            <person name="Begoude B.A."/>
            <person name="Ten Hoopen G.M."/>
            <person name="Coulibaly K."/>
            <person name="Kebe B.I."/>
            <person name="Melnick R.L."/>
            <person name="Guiltinan M.J."/>
            <person name="Tyler B.M."/>
            <person name="Meinhardt L.W."/>
            <person name="Bailey B.A."/>
        </authorList>
    </citation>
    <scope>NUCLEOTIDE SEQUENCE [LARGE SCALE GENOMIC DNA]</scope>
    <source>
        <strain evidence="2">sbr112.9</strain>
    </source>
</reference>
<dbReference type="AlphaFoldDB" id="A0A2P4XWH7"/>
<proteinExistence type="predicted"/>
<keyword evidence="2" id="KW-1185">Reference proteome</keyword>
<dbReference type="GO" id="GO:0006508">
    <property type="term" value="P:proteolysis"/>
    <property type="evidence" value="ECO:0007669"/>
    <property type="project" value="UniProtKB-KW"/>
</dbReference>
<evidence type="ECO:0000313" key="2">
    <source>
        <dbReference type="Proteomes" id="UP000237271"/>
    </source>
</evidence>
<gene>
    <name evidence="1" type="ORF">PHPALM_13743</name>
</gene>
<name>A0A2P4XWH7_9STRA</name>
<evidence type="ECO:0000313" key="1">
    <source>
        <dbReference type="EMBL" id="POM69924.1"/>
    </source>
</evidence>
<dbReference type="OrthoDB" id="145258at2759"/>
<dbReference type="InterPro" id="IPR043502">
    <property type="entry name" value="DNA/RNA_pol_sf"/>
</dbReference>